<keyword evidence="4 6" id="KW-1133">Transmembrane helix</keyword>
<dbReference type="InterPro" id="IPR011701">
    <property type="entry name" value="MFS"/>
</dbReference>
<feature type="transmembrane region" description="Helical" evidence="6">
    <location>
        <begin position="308"/>
        <end position="335"/>
    </location>
</feature>
<comment type="caution">
    <text evidence="8">The sequence shown here is derived from an EMBL/GenBank/DDBJ whole genome shotgun (WGS) entry which is preliminary data.</text>
</comment>
<evidence type="ECO:0000256" key="6">
    <source>
        <dbReference type="SAM" id="Phobius"/>
    </source>
</evidence>
<proteinExistence type="predicted"/>
<dbReference type="GO" id="GO:0022857">
    <property type="term" value="F:transmembrane transporter activity"/>
    <property type="evidence" value="ECO:0007669"/>
    <property type="project" value="InterPro"/>
</dbReference>
<dbReference type="GO" id="GO:0016020">
    <property type="term" value="C:membrane"/>
    <property type="evidence" value="ECO:0007669"/>
    <property type="project" value="UniProtKB-SubCell"/>
</dbReference>
<dbReference type="AlphaFoldDB" id="A0A8S0Z1M0"/>
<evidence type="ECO:0000256" key="3">
    <source>
        <dbReference type="ARBA" id="ARBA00022692"/>
    </source>
</evidence>
<organism evidence="8 9">
    <name type="scientific">Arctia plantaginis</name>
    <name type="common">Wood tiger moth</name>
    <name type="synonym">Phalaena plantaginis</name>
    <dbReference type="NCBI Taxonomy" id="874455"/>
    <lineage>
        <taxon>Eukaryota</taxon>
        <taxon>Metazoa</taxon>
        <taxon>Ecdysozoa</taxon>
        <taxon>Arthropoda</taxon>
        <taxon>Hexapoda</taxon>
        <taxon>Insecta</taxon>
        <taxon>Pterygota</taxon>
        <taxon>Neoptera</taxon>
        <taxon>Endopterygota</taxon>
        <taxon>Lepidoptera</taxon>
        <taxon>Glossata</taxon>
        <taxon>Ditrysia</taxon>
        <taxon>Noctuoidea</taxon>
        <taxon>Erebidae</taxon>
        <taxon>Arctiinae</taxon>
        <taxon>Arctia</taxon>
    </lineage>
</organism>
<name>A0A8S0Z1M0_ARCPL</name>
<dbReference type="EMBL" id="CADEBD010000275">
    <property type="protein sequence ID" value="CAB3226882.1"/>
    <property type="molecule type" value="Genomic_DNA"/>
</dbReference>
<feature type="transmembrane region" description="Helical" evidence="6">
    <location>
        <begin position="47"/>
        <end position="73"/>
    </location>
</feature>
<evidence type="ECO:0000259" key="7">
    <source>
        <dbReference type="PROSITE" id="PS50850"/>
    </source>
</evidence>
<dbReference type="PANTHER" id="PTHR23511">
    <property type="entry name" value="SYNAPTIC VESICLE GLYCOPROTEIN 2"/>
    <property type="match status" value="1"/>
</dbReference>
<gene>
    <name evidence="8" type="ORF">APLA_LOCUS2740</name>
</gene>
<reference evidence="8 9" key="1">
    <citation type="submission" date="2020-04" db="EMBL/GenBank/DDBJ databases">
        <authorList>
            <person name="Wallbank WR R."/>
            <person name="Pardo Diaz C."/>
            <person name="Kozak K."/>
            <person name="Martin S."/>
            <person name="Jiggins C."/>
            <person name="Moest M."/>
            <person name="Warren A I."/>
            <person name="Byers J.R.P. K."/>
            <person name="Montejo-Kovacevich G."/>
            <person name="Yen C E."/>
        </authorList>
    </citation>
    <scope>NUCLEOTIDE SEQUENCE [LARGE SCALE GENOMIC DNA]</scope>
</reference>
<feature type="transmembrane region" description="Helical" evidence="6">
    <location>
        <begin position="408"/>
        <end position="424"/>
    </location>
</feature>
<dbReference type="Gene3D" id="1.20.1250.20">
    <property type="entry name" value="MFS general substrate transporter like domains"/>
    <property type="match status" value="1"/>
</dbReference>
<feature type="transmembrane region" description="Helical" evidence="6">
    <location>
        <begin position="466"/>
        <end position="489"/>
    </location>
</feature>
<protein>
    <recommendedName>
        <fullName evidence="7">Major facilitator superfamily (MFS) profile domain-containing protein</fullName>
    </recommendedName>
</protein>
<feature type="transmembrane region" description="Helical" evidence="6">
    <location>
        <begin position="85"/>
        <end position="103"/>
    </location>
</feature>
<feature type="transmembrane region" description="Helical" evidence="6">
    <location>
        <begin position="115"/>
        <end position="132"/>
    </location>
</feature>
<evidence type="ECO:0000313" key="9">
    <source>
        <dbReference type="Proteomes" id="UP000494256"/>
    </source>
</evidence>
<dbReference type="Pfam" id="PF07690">
    <property type="entry name" value="MFS_1"/>
    <property type="match status" value="1"/>
</dbReference>
<dbReference type="Proteomes" id="UP000494256">
    <property type="component" value="Unassembled WGS sequence"/>
</dbReference>
<keyword evidence="3 6" id="KW-0812">Transmembrane</keyword>
<evidence type="ECO:0000256" key="1">
    <source>
        <dbReference type="ARBA" id="ARBA00004141"/>
    </source>
</evidence>
<evidence type="ECO:0000313" key="8">
    <source>
        <dbReference type="EMBL" id="CAB3226882.1"/>
    </source>
</evidence>
<evidence type="ECO:0000256" key="5">
    <source>
        <dbReference type="ARBA" id="ARBA00023136"/>
    </source>
</evidence>
<dbReference type="InterPro" id="IPR036259">
    <property type="entry name" value="MFS_trans_sf"/>
</dbReference>
<sequence length="522" mass="57500">MAKNNKMKYVVNQKGRDIEISAPKYNEKASYNYEEALEMTGHGKYNYMLLCTCFLIIVAMGTDIFGLGIVVTAATCDLNMTLNQIGILSSMPFAGIILMSYPWGYLSDMRGRRLVLMYAMCCSFISATLSSLSPNWQVLAALRFISSAMSSAAESATYALLGECCSSKVRAKYMLLITSALMLTPTLYYITAYLTMKLDFSFYLLGIAYRPWRLLTLFMALPLGMAALCLWYFSESPKFLANIGQEEEAVKVLKRMYVVNGNNENNFPIKRVFLEDGNKEIVGEFSFRSLWVQIAPLFQSPLLFKTMLLFYLTFVTYIANNSFAIILPTILNIFFTSYTTSVAGASFCDLFQLTNTTDSQNIDVTIHQDTSKCTNPIEDNTIWAGCAHGLSFFLLNALISQCASKRKILTIIILLIAAAAAIATDNTGEAVSGLVLFYVFLTTAMAFGVISSYFVDLYPTSYRGMVACLGMMVARLSAFAGTNIISGAMGNHCSTALYSGAGIVLSGALAAMFLPSDNQIFN</sequence>
<dbReference type="PROSITE" id="PS50850">
    <property type="entry name" value="MFS"/>
    <property type="match status" value="1"/>
</dbReference>
<comment type="subcellular location">
    <subcellularLocation>
        <location evidence="1">Membrane</location>
        <topology evidence="1">Multi-pass membrane protein</topology>
    </subcellularLocation>
</comment>
<dbReference type="OrthoDB" id="5428132at2759"/>
<dbReference type="PANTHER" id="PTHR23511:SF35">
    <property type="entry name" value="MAJOR FACILITATOR SUPERFAMILY (MFS) PROFILE DOMAIN-CONTAINING PROTEIN"/>
    <property type="match status" value="1"/>
</dbReference>
<evidence type="ECO:0000256" key="4">
    <source>
        <dbReference type="ARBA" id="ARBA00022989"/>
    </source>
</evidence>
<feature type="transmembrane region" description="Helical" evidence="6">
    <location>
        <begin position="214"/>
        <end position="233"/>
    </location>
</feature>
<dbReference type="SUPFAM" id="SSF103473">
    <property type="entry name" value="MFS general substrate transporter"/>
    <property type="match status" value="1"/>
</dbReference>
<accession>A0A8S0Z1M0</accession>
<keyword evidence="2" id="KW-0813">Transport</keyword>
<feature type="transmembrane region" description="Helical" evidence="6">
    <location>
        <begin position="173"/>
        <end position="194"/>
    </location>
</feature>
<keyword evidence="5 6" id="KW-0472">Membrane</keyword>
<feature type="transmembrane region" description="Helical" evidence="6">
    <location>
        <begin position="381"/>
        <end position="399"/>
    </location>
</feature>
<feature type="domain" description="Major facilitator superfamily (MFS) profile" evidence="7">
    <location>
        <begin position="49"/>
        <end position="519"/>
    </location>
</feature>
<dbReference type="InterPro" id="IPR020846">
    <property type="entry name" value="MFS_dom"/>
</dbReference>
<feature type="transmembrane region" description="Helical" evidence="6">
    <location>
        <begin position="495"/>
        <end position="514"/>
    </location>
</feature>
<feature type="transmembrane region" description="Helical" evidence="6">
    <location>
        <begin position="430"/>
        <end position="454"/>
    </location>
</feature>
<evidence type="ECO:0000256" key="2">
    <source>
        <dbReference type="ARBA" id="ARBA00022448"/>
    </source>
</evidence>
<feature type="transmembrane region" description="Helical" evidence="6">
    <location>
        <begin position="138"/>
        <end position="161"/>
    </location>
</feature>